<accession>A0A9N9MN94</accession>
<dbReference type="InterPro" id="IPR006097">
    <property type="entry name" value="Glu/Leu/Phe/Val/Trp_DH_dimer"/>
</dbReference>
<dbReference type="GO" id="GO:0004352">
    <property type="term" value="F:glutamate dehydrogenase (NAD+) activity"/>
    <property type="evidence" value="ECO:0007669"/>
    <property type="project" value="TreeGrafter"/>
</dbReference>
<keyword evidence="5" id="KW-1185">Reference proteome</keyword>
<comment type="similarity">
    <text evidence="1">Belongs to the Glu/Leu/Phe/Val dehydrogenases family.</text>
</comment>
<evidence type="ECO:0000313" key="5">
    <source>
        <dbReference type="Proteomes" id="UP001152799"/>
    </source>
</evidence>
<keyword evidence="2" id="KW-0560">Oxidoreductase</keyword>
<proteinExistence type="inferred from homology"/>
<evidence type="ECO:0000256" key="2">
    <source>
        <dbReference type="ARBA" id="ARBA00023002"/>
    </source>
</evidence>
<dbReference type="Pfam" id="PF02812">
    <property type="entry name" value="ELFV_dehydrog_N"/>
    <property type="match status" value="1"/>
</dbReference>
<evidence type="ECO:0000259" key="3">
    <source>
        <dbReference type="Pfam" id="PF02812"/>
    </source>
</evidence>
<dbReference type="Gene3D" id="1.10.287.140">
    <property type="match status" value="1"/>
</dbReference>
<dbReference type="PANTHER" id="PTHR11606">
    <property type="entry name" value="GLUTAMATE DEHYDROGENASE"/>
    <property type="match status" value="1"/>
</dbReference>
<name>A0A9N9MN94_9CUCU</name>
<dbReference type="AlphaFoldDB" id="A0A9N9MN94"/>
<dbReference type="GO" id="GO:0006538">
    <property type="term" value="P:L-glutamate catabolic process"/>
    <property type="evidence" value="ECO:0007669"/>
    <property type="project" value="TreeGrafter"/>
</dbReference>
<dbReference type="Proteomes" id="UP001152799">
    <property type="component" value="Chromosome 2"/>
</dbReference>
<dbReference type="EMBL" id="OU892278">
    <property type="protein sequence ID" value="CAG9765277.1"/>
    <property type="molecule type" value="Genomic_DNA"/>
</dbReference>
<feature type="domain" description="Glutamate/phenylalanine/leucine/valine/L-tryptophan dehydrogenase dimerisation" evidence="3">
    <location>
        <begin position="100"/>
        <end position="134"/>
    </location>
</feature>
<evidence type="ECO:0000256" key="1">
    <source>
        <dbReference type="ARBA" id="ARBA00006382"/>
    </source>
</evidence>
<dbReference type="PANTHER" id="PTHR11606:SF13">
    <property type="entry name" value="GLUTAMATE DEHYDROGENASE 1, MITOCHONDRIAL"/>
    <property type="match status" value="1"/>
</dbReference>
<dbReference type="GO" id="GO:0005739">
    <property type="term" value="C:mitochondrion"/>
    <property type="evidence" value="ECO:0007669"/>
    <property type="project" value="TreeGrafter"/>
</dbReference>
<sequence>MSSLTKNFRWIPKILQGQHETLLKTQCRLKHQIPERLKTIPEQDNPKFSEMVQYFFHQACIVCEDRLVDDLGKIRGSKDTLEERQRKVTAIFKQIEACDAMVEVAFPISRDNGEYEIIQGYRAQHSQHKLPTKGKNLLQ</sequence>
<dbReference type="Gene3D" id="3.40.50.10860">
    <property type="entry name" value="Leucine Dehydrogenase, chain A, domain 1"/>
    <property type="match status" value="1"/>
</dbReference>
<protein>
    <recommendedName>
        <fullName evidence="3">Glutamate/phenylalanine/leucine/valine/L-tryptophan dehydrogenase dimerisation domain-containing protein</fullName>
    </recommendedName>
</protein>
<gene>
    <name evidence="4" type="ORF">CEUTPL_LOCUS5889</name>
</gene>
<reference evidence="4" key="1">
    <citation type="submission" date="2022-01" db="EMBL/GenBank/DDBJ databases">
        <authorList>
            <person name="King R."/>
        </authorList>
    </citation>
    <scope>NUCLEOTIDE SEQUENCE</scope>
</reference>
<dbReference type="SUPFAM" id="SSF53223">
    <property type="entry name" value="Aminoacid dehydrogenase-like, N-terminal domain"/>
    <property type="match status" value="1"/>
</dbReference>
<dbReference type="InterPro" id="IPR046346">
    <property type="entry name" value="Aminoacid_DH-like_N_sf"/>
</dbReference>
<organism evidence="4 5">
    <name type="scientific">Ceutorhynchus assimilis</name>
    <name type="common">cabbage seed weevil</name>
    <dbReference type="NCBI Taxonomy" id="467358"/>
    <lineage>
        <taxon>Eukaryota</taxon>
        <taxon>Metazoa</taxon>
        <taxon>Ecdysozoa</taxon>
        <taxon>Arthropoda</taxon>
        <taxon>Hexapoda</taxon>
        <taxon>Insecta</taxon>
        <taxon>Pterygota</taxon>
        <taxon>Neoptera</taxon>
        <taxon>Endopterygota</taxon>
        <taxon>Coleoptera</taxon>
        <taxon>Polyphaga</taxon>
        <taxon>Cucujiformia</taxon>
        <taxon>Curculionidae</taxon>
        <taxon>Ceutorhynchinae</taxon>
        <taxon>Ceutorhynchus</taxon>
    </lineage>
</organism>
<evidence type="ECO:0000313" key="4">
    <source>
        <dbReference type="EMBL" id="CAG9765277.1"/>
    </source>
</evidence>